<accession>A9ICH5</accession>
<feature type="chain" id="PRO_5002735873" evidence="2">
    <location>
        <begin position="28"/>
        <end position="329"/>
    </location>
</feature>
<dbReference type="Pfam" id="PF03401">
    <property type="entry name" value="TctC"/>
    <property type="match status" value="1"/>
</dbReference>
<keyword evidence="4" id="KW-1185">Reference proteome</keyword>
<sequence>MTISLTRTLANLLTVAGVLLPIPASQAAGDYPGKPVRLIVPFAAGGPTDALARALADKMSQKLGEKVIVENKPGAGGNIGTAMAAKSTPDGYTIVVATNGPLTVNKLIFEDTSYDPQKELSPVALVSLLPNILAVHPSVPANDVPSLIALLKKNPGKYSYGSGGTATSSHFSGALFSTMAGVKMTHIPYKGDGGSMPDAVGGQIPIVFGSVFATKRYIDPGLLKGLAVTSKRRVPIVKDIPTMAEMGLPGYDLTAWYGIAVPAGTPTPIVDKLNSVIVDILQMPDFRNTVESMGGIPANANTPAEFGDFIQSEIPKWTKLVEESGIKAQ</sequence>
<dbReference type="CDD" id="cd13578">
    <property type="entry name" value="PBP2_Bug27"/>
    <property type="match status" value="1"/>
</dbReference>
<reference evidence="3 4" key="1">
    <citation type="journal article" date="2008" name="BMC Genomics">
        <title>The missing link: Bordetella petrii is endowed with both the metabolic versatility of environmental bacteria and virulence traits of pathogenic Bordetellae.</title>
        <authorList>
            <person name="Gross R."/>
            <person name="Guzman C.A."/>
            <person name="Sebaihia M."/>
            <person name="Martins Dos Santos V.A."/>
            <person name="Pieper D.H."/>
            <person name="Koebnik R."/>
            <person name="Lechner M."/>
            <person name="Bartels D."/>
            <person name="Buhrmester J."/>
            <person name="Choudhuri J.V."/>
            <person name="Ebensen T."/>
            <person name="Gaigalat L."/>
            <person name="Herrmann S."/>
            <person name="Khachane A.N."/>
            <person name="Larisch C."/>
            <person name="Link S."/>
            <person name="Linke B."/>
            <person name="Meyer F."/>
            <person name="Mormann S."/>
            <person name="Nakunst D."/>
            <person name="Rueckert C."/>
            <person name="Schneiker-Bekel S."/>
            <person name="Schulze K."/>
            <person name="Vorhoelter F.J."/>
            <person name="Yevsa T."/>
            <person name="Engle J.T."/>
            <person name="Goldman W.E."/>
            <person name="Puehler A."/>
            <person name="Goebel U.B."/>
            <person name="Goesmann A."/>
            <person name="Bloecker H."/>
            <person name="Kaiser O."/>
            <person name="Martinez-Arias R."/>
        </authorList>
    </citation>
    <scope>NUCLEOTIDE SEQUENCE [LARGE SCALE GENOMIC DNA]</scope>
    <source>
        <strain evidence="4">ATCC BAA-461 / DSM 12804 / CCUG 43448 / CIP 107267 / Se-1111R</strain>
    </source>
</reference>
<dbReference type="AlphaFoldDB" id="A9ICH5"/>
<dbReference type="InterPro" id="IPR005064">
    <property type="entry name" value="BUG"/>
</dbReference>
<dbReference type="PANTHER" id="PTHR42928">
    <property type="entry name" value="TRICARBOXYLATE-BINDING PROTEIN"/>
    <property type="match status" value="1"/>
</dbReference>
<dbReference type="KEGG" id="bpt:Bpet1233"/>
<dbReference type="Gene3D" id="3.40.190.150">
    <property type="entry name" value="Bordetella uptake gene, domain 1"/>
    <property type="match status" value="1"/>
</dbReference>
<name>A9ICH5_BORPD</name>
<dbReference type="InterPro" id="IPR042100">
    <property type="entry name" value="Bug_dom1"/>
</dbReference>
<keyword evidence="2" id="KW-0732">Signal</keyword>
<dbReference type="PANTHER" id="PTHR42928:SF5">
    <property type="entry name" value="BLR1237 PROTEIN"/>
    <property type="match status" value="1"/>
</dbReference>
<evidence type="ECO:0000256" key="1">
    <source>
        <dbReference type="ARBA" id="ARBA00006987"/>
    </source>
</evidence>
<dbReference type="STRING" id="94624.Bpet1233"/>
<protein>
    <submittedName>
        <fullName evidence="3">Secreted protein</fullName>
    </submittedName>
</protein>
<dbReference type="Proteomes" id="UP000001225">
    <property type="component" value="Chromosome"/>
</dbReference>
<evidence type="ECO:0000256" key="2">
    <source>
        <dbReference type="SAM" id="SignalP"/>
    </source>
</evidence>
<feature type="signal peptide" evidence="2">
    <location>
        <begin position="1"/>
        <end position="27"/>
    </location>
</feature>
<dbReference type="SUPFAM" id="SSF53850">
    <property type="entry name" value="Periplasmic binding protein-like II"/>
    <property type="match status" value="1"/>
</dbReference>
<dbReference type="EMBL" id="AM902716">
    <property type="protein sequence ID" value="CAP41567.1"/>
    <property type="molecule type" value="Genomic_DNA"/>
</dbReference>
<organism evidence="3 4">
    <name type="scientific">Bordetella petrii (strain ATCC BAA-461 / DSM 12804 / CCUG 43448 / CIP 107267 / Se-1111R)</name>
    <dbReference type="NCBI Taxonomy" id="340100"/>
    <lineage>
        <taxon>Bacteria</taxon>
        <taxon>Pseudomonadati</taxon>
        <taxon>Pseudomonadota</taxon>
        <taxon>Betaproteobacteria</taxon>
        <taxon>Burkholderiales</taxon>
        <taxon>Alcaligenaceae</taxon>
        <taxon>Bordetella</taxon>
    </lineage>
</organism>
<dbReference type="PIRSF" id="PIRSF017082">
    <property type="entry name" value="YflP"/>
    <property type="match status" value="1"/>
</dbReference>
<gene>
    <name evidence="3" type="primary">bug31</name>
    <name evidence="3" type="ordered locus">Bpet1233</name>
</gene>
<evidence type="ECO:0000313" key="4">
    <source>
        <dbReference type="Proteomes" id="UP000001225"/>
    </source>
</evidence>
<comment type="similarity">
    <text evidence="1">Belongs to the UPF0065 (bug) family.</text>
</comment>
<proteinExistence type="inferred from homology"/>
<evidence type="ECO:0000313" key="3">
    <source>
        <dbReference type="EMBL" id="CAP41567.1"/>
    </source>
</evidence>
<dbReference type="eggNOG" id="COG3181">
    <property type="taxonomic scope" value="Bacteria"/>
</dbReference>
<dbReference type="Gene3D" id="3.40.190.10">
    <property type="entry name" value="Periplasmic binding protein-like II"/>
    <property type="match status" value="1"/>
</dbReference>